<feature type="domain" description="PDZ" evidence="4">
    <location>
        <begin position="275"/>
        <end position="357"/>
    </location>
</feature>
<dbReference type="PANTHER" id="PTHR43343">
    <property type="entry name" value="PEPTIDASE S12"/>
    <property type="match status" value="1"/>
</dbReference>
<dbReference type="Gene3D" id="2.30.42.10">
    <property type="match status" value="1"/>
</dbReference>
<dbReference type="EMBL" id="JAABOO010000001">
    <property type="protein sequence ID" value="NER12855.1"/>
    <property type="molecule type" value="Genomic_DNA"/>
</dbReference>
<organism evidence="5 6">
    <name type="scientific">Leptobacterium flavescens</name>
    <dbReference type="NCBI Taxonomy" id="472055"/>
    <lineage>
        <taxon>Bacteria</taxon>
        <taxon>Pseudomonadati</taxon>
        <taxon>Bacteroidota</taxon>
        <taxon>Flavobacteriia</taxon>
        <taxon>Flavobacteriales</taxon>
        <taxon>Flavobacteriaceae</taxon>
        <taxon>Leptobacterium</taxon>
    </lineage>
</organism>
<evidence type="ECO:0000256" key="3">
    <source>
        <dbReference type="SAM" id="SignalP"/>
    </source>
</evidence>
<keyword evidence="3" id="KW-0732">Signal</keyword>
<evidence type="ECO:0000313" key="5">
    <source>
        <dbReference type="EMBL" id="NER12855.1"/>
    </source>
</evidence>
<dbReference type="InterPro" id="IPR001940">
    <property type="entry name" value="Peptidase_S1C"/>
</dbReference>
<dbReference type="InterPro" id="IPR001478">
    <property type="entry name" value="PDZ"/>
</dbReference>
<protein>
    <submittedName>
        <fullName evidence="5">Trypsin-like serine protease</fullName>
    </submittedName>
</protein>
<reference evidence="5 6" key="1">
    <citation type="submission" date="2020-01" db="EMBL/GenBank/DDBJ databases">
        <title>Leptobacterium flavescens.</title>
        <authorList>
            <person name="Wang G."/>
        </authorList>
    </citation>
    <scope>NUCLEOTIDE SEQUENCE [LARGE SCALE GENOMIC DNA]</scope>
    <source>
        <strain evidence="5 6">KCTC 22160</strain>
    </source>
</reference>
<feature type="chain" id="PRO_5026824739" evidence="3">
    <location>
        <begin position="24"/>
        <end position="367"/>
    </location>
</feature>
<dbReference type="PANTHER" id="PTHR43343:SF3">
    <property type="entry name" value="PROTEASE DO-LIKE 8, CHLOROPLASTIC"/>
    <property type="match status" value="1"/>
</dbReference>
<evidence type="ECO:0000313" key="6">
    <source>
        <dbReference type="Proteomes" id="UP000468581"/>
    </source>
</evidence>
<dbReference type="GO" id="GO:0004252">
    <property type="term" value="F:serine-type endopeptidase activity"/>
    <property type="evidence" value="ECO:0007669"/>
    <property type="project" value="InterPro"/>
</dbReference>
<dbReference type="GO" id="GO:0006508">
    <property type="term" value="P:proteolysis"/>
    <property type="evidence" value="ECO:0007669"/>
    <property type="project" value="UniProtKB-KW"/>
</dbReference>
<dbReference type="PRINTS" id="PR00834">
    <property type="entry name" value="PROTEASES2C"/>
</dbReference>
<dbReference type="Pfam" id="PF13365">
    <property type="entry name" value="Trypsin_2"/>
    <property type="match status" value="1"/>
</dbReference>
<keyword evidence="2" id="KW-0378">Hydrolase</keyword>
<keyword evidence="6" id="KW-1185">Reference proteome</keyword>
<accession>A0A6P0UHV0</accession>
<dbReference type="RefSeq" id="WP_163605863.1">
    <property type="nucleotide sequence ID" value="NZ_JAABOO010000001.1"/>
</dbReference>
<dbReference type="InterPro" id="IPR051201">
    <property type="entry name" value="Chloro_Bact_Ser_Proteases"/>
</dbReference>
<evidence type="ECO:0000256" key="2">
    <source>
        <dbReference type="ARBA" id="ARBA00022801"/>
    </source>
</evidence>
<feature type="signal peptide" evidence="3">
    <location>
        <begin position="1"/>
        <end position="23"/>
    </location>
</feature>
<dbReference type="SUPFAM" id="SSF50494">
    <property type="entry name" value="Trypsin-like serine proteases"/>
    <property type="match status" value="1"/>
</dbReference>
<evidence type="ECO:0000259" key="4">
    <source>
        <dbReference type="Pfam" id="PF13180"/>
    </source>
</evidence>
<dbReference type="InterPro" id="IPR036034">
    <property type="entry name" value="PDZ_sf"/>
</dbReference>
<dbReference type="InterPro" id="IPR009003">
    <property type="entry name" value="Peptidase_S1_PA"/>
</dbReference>
<dbReference type="Proteomes" id="UP000468581">
    <property type="component" value="Unassembled WGS sequence"/>
</dbReference>
<gene>
    <name evidence="5" type="ORF">GWK08_05350</name>
</gene>
<dbReference type="SUPFAM" id="SSF50156">
    <property type="entry name" value="PDZ domain-like"/>
    <property type="match status" value="1"/>
</dbReference>
<comment type="caution">
    <text evidence="5">The sequence shown here is derived from an EMBL/GenBank/DDBJ whole genome shotgun (WGS) entry which is preliminary data.</text>
</comment>
<proteinExistence type="predicted"/>
<dbReference type="Gene3D" id="2.40.10.120">
    <property type="match status" value="1"/>
</dbReference>
<name>A0A6P0UHV0_9FLAO</name>
<keyword evidence="1 5" id="KW-0645">Protease</keyword>
<dbReference type="Pfam" id="PF13180">
    <property type="entry name" value="PDZ_2"/>
    <property type="match status" value="1"/>
</dbReference>
<sequence>MKTFIRITILSLCAFLLALSAYGQEQHAVKKIRPKPINLTPQEKVTVSLYEKVIPTVVTIFTSSEVITNKGPAAREGLGSGVLISGECHILTAAHVVDGSSKVMVKTYDGKLREAQLLFSEKNADIALLKLIEPDHTLAHATLGDSDYLAIGQNVYAVGSPYGLENSFSSGIVSSFRSFDRLYDGTVNVEFIQTDAAINSGNSGGPLFNSKGEVVGIASRILSVSGGFQGIGLAVSINTAKQLLAFEERPWIGVDSVFLGRDVLQKIFQINAPGALVVQSIAKGSPADKAGLKAGYIPAKLGDREILLGGDIILDFAEQETCHVQCLLESHKNVQHSDTIKIKFLRNGKLQEVAIDVSETRRNFLKN</sequence>
<evidence type="ECO:0000256" key="1">
    <source>
        <dbReference type="ARBA" id="ARBA00022670"/>
    </source>
</evidence>
<dbReference type="AlphaFoldDB" id="A0A6P0UHV0"/>